<comment type="cofactor">
    <cofactor evidence="6">
        <name>[2Fe-2S] cluster</name>
        <dbReference type="ChEBI" id="CHEBI:190135"/>
    </cofactor>
</comment>
<sequence>MTEKVETILASLPAERRHLVLFLHRVQQEFGYIPGEALRMAADYFAVSPAEVYGLVTFYSAFRLKPGCRHEITICQGTACHVRGAPELAEEFSSLLGVKPGQDDLDKGVAIRTVNCLGCCALAPVVVVDGEYQGRVHKERVREILEKLTGMK</sequence>
<dbReference type="GO" id="GO:0051537">
    <property type="term" value="F:2 iron, 2 sulfur cluster binding"/>
    <property type="evidence" value="ECO:0007669"/>
    <property type="project" value="UniProtKB-KW"/>
</dbReference>
<dbReference type="PANTHER" id="PTHR43342:SF1">
    <property type="entry name" value="BIFURCATING [FEFE] HYDROGENASE GAMMA SUBUNIT"/>
    <property type="match status" value="1"/>
</dbReference>
<protein>
    <submittedName>
        <fullName evidence="8">NADH-quinone oxidoreductase subunit NuoE</fullName>
    </submittedName>
</protein>
<reference evidence="8 9" key="1">
    <citation type="submission" date="2018-08" db="EMBL/GenBank/DDBJ databases">
        <title>Genome analysis of the thermophilic bacterium of the candidate phylum Aminicenantes from deep subsurface aquifer revealed its physiology and ecological role.</title>
        <authorList>
            <person name="Kadnikov V.V."/>
            <person name="Mardanov A.V."/>
            <person name="Beletsky A.V."/>
            <person name="Karnachuk O.V."/>
            <person name="Ravin N.V."/>
        </authorList>
    </citation>
    <scope>NUCLEOTIDE SEQUENCE [LARGE SCALE GENOMIC DNA]</scope>
    <source>
        <strain evidence="8">BY38</strain>
    </source>
</reference>
<dbReference type="Gene3D" id="3.40.30.10">
    <property type="entry name" value="Glutaredoxin"/>
    <property type="match status" value="1"/>
</dbReference>
<gene>
    <name evidence="8" type="ORF">OP8BY_0676</name>
</gene>
<evidence type="ECO:0000256" key="2">
    <source>
        <dbReference type="ARBA" id="ARBA00022714"/>
    </source>
</evidence>
<evidence type="ECO:0000256" key="3">
    <source>
        <dbReference type="ARBA" id="ARBA00022723"/>
    </source>
</evidence>
<evidence type="ECO:0000313" key="9">
    <source>
        <dbReference type="Proteomes" id="UP000257323"/>
    </source>
</evidence>
<name>A0A3E2BJX9_9BACT</name>
<comment type="cofactor">
    <cofactor evidence="7">
        <name>[2Fe-2S] cluster</name>
        <dbReference type="ChEBI" id="CHEBI:190135"/>
    </cofactor>
    <text evidence="7">Binds 1 [2Fe-2S] cluster.</text>
</comment>
<accession>A0A3E2BJX9</accession>
<keyword evidence="3 7" id="KW-0479">Metal-binding</keyword>
<dbReference type="AlphaFoldDB" id="A0A3E2BJX9"/>
<dbReference type="InterPro" id="IPR002023">
    <property type="entry name" value="NuoE-like"/>
</dbReference>
<evidence type="ECO:0000256" key="1">
    <source>
        <dbReference type="ARBA" id="ARBA00010643"/>
    </source>
</evidence>
<dbReference type="InterPro" id="IPR028431">
    <property type="entry name" value="NADP_DH_HndA-like"/>
</dbReference>
<proteinExistence type="inferred from homology"/>
<dbReference type="PANTHER" id="PTHR43342">
    <property type="entry name" value="NADH-QUINONE OXIDOREDUCTASE, E SUBUNIT"/>
    <property type="match status" value="1"/>
</dbReference>
<evidence type="ECO:0000256" key="6">
    <source>
        <dbReference type="ARBA" id="ARBA00034078"/>
    </source>
</evidence>
<feature type="binding site" evidence="7">
    <location>
        <position position="75"/>
    </location>
    <ligand>
        <name>[2Fe-2S] cluster</name>
        <dbReference type="ChEBI" id="CHEBI:190135"/>
    </ligand>
</feature>
<comment type="caution">
    <text evidence="8">The sequence shown here is derived from an EMBL/GenBank/DDBJ whole genome shotgun (WGS) entry which is preliminary data.</text>
</comment>
<dbReference type="Gene3D" id="1.10.10.1590">
    <property type="entry name" value="NADH-quinone oxidoreductase subunit E"/>
    <property type="match status" value="1"/>
</dbReference>
<evidence type="ECO:0000256" key="4">
    <source>
        <dbReference type="ARBA" id="ARBA00023004"/>
    </source>
</evidence>
<organism evidence="8 9">
    <name type="scientific">Candidatus Saccharicenans subterraneus</name>
    <dbReference type="NCBI Taxonomy" id="2508984"/>
    <lineage>
        <taxon>Bacteria</taxon>
        <taxon>Candidatus Aminicenantota</taxon>
        <taxon>Candidatus Aminicenantia</taxon>
        <taxon>Candidatus Aminicenantales</taxon>
        <taxon>Candidatus Saccharicenantaceae</taxon>
        <taxon>Candidatus Saccharicenans</taxon>
    </lineage>
</organism>
<dbReference type="PIRSF" id="PIRSF000216">
    <property type="entry name" value="NADH_DH_24kDa"/>
    <property type="match status" value="1"/>
</dbReference>
<keyword evidence="5 7" id="KW-0411">Iron-sulfur</keyword>
<dbReference type="CDD" id="cd03064">
    <property type="entry name" value="TRX_Fd_NuoE"/>
    <property type="match status" value="1"/>
</dbReference>
<comment type="similarity">
    <text evidence="1">Belongs to the complex I 24 kDa subunit family.</text>
</comment>
<dbReference type="GO" id="GO:0016491">
    <property type="term" value="F:oxidoreductase activity"/>
    <property type="evidence" value="ECO:0007669"/>
    <property type="project" value="InterPro"/>
</dbReference>
<evidence type="ECO:0000256" key="7">
    <source>
        <dbReference type="PIRSR" id="PIRSR000216-1"/>
    </source>
</evidence>
<dbReference type="SUPFAM" id="SSF52833">
    <property type="entry name" value="Thioredoxin-like"/>
    <property type="match status" value="1"/>
</dbReference>
<evidence type="ECO:0000256" key="5">
    <source>
        <dbReference type="ARBA" id="ARBA00023014"/>
    </source>
</evidence>
<dbReference type="GO" id="GO:0046872">
    <property type="term" value="F:metal ion binding"/>
    <property type="evidence" value="ECO:0007669"/>
    <property type="project" value="UniProtKB-KW"/>
</dbReference>
<dbReference type="Proteomes" id="UP000257323">
    <property type="component" value="Unassembled WGS sequence"/>
</dbReference>
<dbReference type="InterPro" id="IPR042128">
    <property type="entry name" value="NuoE_dom"/>
</dbReference>
<feature type="binding site" evidence="7">
    <location>
        <position position="116"/>
    </location>
    <ligand>
        <name>[2Fe-2S] cluster</name>
        <dbReference type="ChEBI" id="CHEBI:190135"/>
    </ligand>
</feature>
<dbReference type="Pfam" id="PF01257">
    <property type="entry name" value="2Fe-2S_thioredx"/>
    <property type="match status" value="1"/>
</dbReference>
<feature type="binding site" evidence="7">
    <location>
        <position position="120"/>
    </location>
    <ligand>
        <name>[2Fe-2S] cluster</name>
        <dbReference type="ChEBI" id="CHEBI:190135"/>
    </ligand>
</feature>
<keyword evidence="2 7" id="KW-0001">2Fe-2S</keyword>
<evidence type="ECO:0000313" key="8">
    <source>
        <dbReference type="EMBL" id="RFT15045.1"/>
    </source>
</evidence>
<dbReference type="InterPro" id="IPR041921">
    <property type="entry name" value="NuoE_N"/>
</dbReference>
<keyword evidence="4 7" id="KW-0408">Iron</keyword>
<dbReference type="InterPro" id="IPR036249">
    <property type="entry name" value="Thioredoxin-like_sf"/>
</dbReference>
<dbReference type="EMBL" id="QUAH01000013">
    <property type="protein sequence ID" value="RFT15045.1"/>
    <property type="molecule type" value="Genomic_DNA"/>
</dbReference>
<feature type="binding site" evidence="7">
    <location>
        <position position="80"/>
    </location>
    <ligand>
        <name>[2Fe-2S] cluster</name>
        <dbReference type="ChEBI" id="CHEBI:190135"/>
    </ligand>
</feature>